<dbReference type="EMBL" id="BMYX01000003">
    <property type="protein sequence ID" value="GGY08702.1"/>
    <property type="molecule type" value="Genomic_DNA"/>
</dbReference>
<evidence type="ECO:0000313" key="2">
    <source>
        <dbReference type="Proteomes" id="UP000645257"/>
    </source>
</evidence>
<reference evidence="1" key="2">
    <citation type="submission" date="2020-09" db="EMBL/GenBank/DDBJ databases">
        <authorList>
            <person name="Sun Q."/>
            <person name="Kim S."/>
        </authorList>
    </citation>
    <scope>NUCLEOTIDE SEQUENCE</scope>
    <source>
        <strain evidence="1">KCTC 32182</strain>
    </source>
</reference>
<protein>
    <submittedName>
        <fullName evidence="1">Uncharacterized protein</fullName>
    </submittedName>
</protein>
<accession>A0A918NZZ0</accession>
<gene>
    <name evidence="1" type="ORF">GCM10011289_09360</name>
</gene>
<organism evidence="1 2">
    <name type="scientific">Paludibacterium paludis</name>
    <dbReference type="NCBI Taxonomy" id="1225769"/>
    <lineage>
        <taxon>Bacteria</taxon>
        <taxon>Pseudomonadati</taxon>
        <taxon>Pseudomonadota</taxon>
        <taxon>Betaproteobacteria</taxon>
        <taxon>Neisseriales</taxon>
        <taxon>Chromobacteriaceae</taxon>
        <taxon>Paludibacterium</taxon>
    </lineage>
</organism>
<sequence>MGNDTTEFEGRDDEDFASAILYDDVNNTSIYVCNSGFRLYDFTFTGAVPSAETLQSICDEAMDDYLQLQDIYKERELGYKQREMRSGPTEPLPPAARSEAIETLVGKTRQTLRDPVARIAFESAVRETISGGDQAVFTEAQLALQSEPAARERLIEAARDAIAFPEVVRQDGSIMSFELWALPFCFSRAKGGVWWHFPMLERVEPLLADALELPPNAILWLSPTLFTVDMLNERGCQNLIHLAPVMDAGCDFAPEDPDHARATFEAANRTTDPQWVVAWIPFLVERGSLNVDSARRFGRRALDAILPSIQEAISSEMEYGEAEIFAPLPWWEALAAGVMAANRKRLGLTVAMVLGKETSVSHLEAIVTYQPELSGYEIALRRLGQDAVLAVAPWLLVPDVAPDRRVAFDDLKRCLEQAGLKLVERAARLH</sequence>
<reference evidence="1" key="1">
    <citation type="journal article" date="2014" name="Int. J. Syst. Evol. Microbiol.">
        <title>Complete genome sequence of Corynebacterium casei LMG S-19264T (=DSM 44701T), isolated from a smear-ripened cheese.</title>
        <authorList>
            <consortium name="US DOE Joint Genome Institute (JGI-PGF)"/>
            <person name="Walter F."/>
            <person name="Albersmeier A."/>
            <person name="Kalinowski J."/>
            <person name="Ruckert C."/>
        </authorList>
    </citation>
    <scope>NUCLEOTIDE SEQUENCE</scope>
    <source>
        <strain evidence="1">KCTC 32182</strain>
    </source>
</reference>
<comment type="caution">
    <text evidence="1">The sequence shown here is derived from an EMBL/GenBank/DDBJ whole genome shotgun (WGS) entry which is preliminary data.</text>
</comment>
<evidence type="ECO:0000313" key="1">
    <source>
        <dbReference type="EMBL" id="GGY08702.1"/>
    </source>
</evidence>
<dbReference type="AlphaFoldDB" id="A0A918NZZ0"/>
<name>A0A918NZZ0_9NEIS</name>
<dbReference type="Proteomes" id="UP000645257">
    <property type="component" value="Unassembled WGS sequence"/>
</dbReference>
<keyword evidence="2" id="KW-1185">Reference proteome</keyword>
<proteinExistence type="predicted"/>